<comment type="caution">
    <text evidence="2">The sequence shown here is derived from an EMBL/GenBank/DDBJ whole genome shotgun (WGS) entry which is preliminary data.</text>
</comment>
<evidence type="ECO:0000256" key="1">
    <source>
        <dbReference type="SAM" id="MobiDB-lite"/>
    </source>
</evidence>
<feature type="region of interest" description="Disordered" evidence="1">
    <location>
        <begin position="21"/>
        <end position="53"/>
    </location>
</feature>
<evidence type="ECO:0000313" key="3">
    <source>
        <dbReference type="Proteomes" id="UP000006015"/>
    </source>
</evidence>
<proteinExistence type="predicted"/>
<keyword evidence="3" id="KW-1185">Reference proteome</keyword>
<sequence length="53" mass="5841">MFNPTFRMWSVRQGLDSPRHLAETDQLQSPETRWKSAAAAGDSPPRKSGIAVG</sequence>
<gene>
    <name evidence="2" type="ORF">HMPREF0281_01828</name>
</gene>
<accession>A0ABN0ADS9</accession>
<dbReference type="EMBL" id="ADNS01000017">
    <property type="protein sequence ID" value="EFG80954.1"/>
    <property type="molecule type" value="Genomic_DNA"/>
</dbReference>
<protein>
    <submittedName>
        <fullName evidence="2">Uncharacterized protein</fullName>
    </submittedName>
</protein>
<organism evidence="2 3">
    <name type="scientific">Corynebacterium ammoniagenes DSM 20306</name>
    <dbReference type="NCBI Taxonomy" id="649754"/>
    <lineage>
        <taxon>Bacteria</taxon>
        <taxon>Bacillati</taxon>
        <taxon>Actinomycetota</taxon>
        <taxon>Actinomycetes</taxon>
        <taxon>Mycobacteriales</taxon>
        <taxon>Corynebacteriaceae</taxon>
        <taxon>Corynebacterium</taxon>
    </lineage>
</organism>
<name>A0ABN0ADS9_CORAM</name>
<evidence type="ECO:0000313" key="2">
    <source>
        <dbReference type="EMBL" id="EFG80954.1"/>
    </source>
</evidence>
<reference evidence="2 3" key="1">
    <citation type="submission" date="2010-04" db="EMBL/GenBank/DDBJ databases">
        <authorList>
            <person name="Weinstock G."/>
            <person name="Sodergren E."/>
            <person name="Clifton S."/>
            <person name="Fulton L."/>
            <person name="Fulton B."/>
            <person name="Courtney L."/>
            <person name="Fronick C."/>
            <person name="Harrison M."/>
            <person name="Strong C."/>
            <person name="Farmer C."/>
            <person name="Delahaunty K."/>
            <person name="Markovic C."/>
            <person name="Hall O."/>
            <person name="Minx P."/>
            <person name="Tomlinson C."/>
            <person name="Mitreva M."/>
            <person name="Hou S."/>
            <person name="Wollam A."/>
            <person name="Pepin K.H."/>
            <person name="Johnson M."/>
            <person name="Bhonagiri V."/>
            <person name="Zhang X."/>
            <person name="Suruliraj S."/>
            <person name="Warren W."/>
            <person name="Chinwalla A."/>
            <person name="Mardis E.R."/>
            <person name="Wilson R.K."/>
        </authorList>
    </citation>
    <scope>NUCLEOTIDE SEQUENCE [LARGE SCALE GENOMIC DNA]</scope>
    <source>
        <strain evidence="2 3">DSM 20306</strain>
    </source>
</reference>
<dbReference type="Proteomes" id="UP000006015">
    <property type="component" value="Unassembled WGS sequence"/>
</dbReference>